<feature type="transmembrane region" description="Helical" evidence="2">
    <location>
        <begin position="214"/>
        <end position="234"/>
    </location>
</feature>
<dbReference type="EMBL" id="KI913973">
    <property type="protein sequence ID" value="ETV97308.1"/>
    <property type="molecule type" value="Genomic_DNA"/>
</dbReference>
<keyword evidence="2" id="KW-1133">Transmembrane helix</keyword>
<reference evidence="3" key="1">
    <citation type="submission" date="2013-12" db="EMBL/GenBank/DDBJ databases">
        <title>The Genome Sequence of Aphanomyces invadans NJM9701.</title>
        <authorList>
            <consortium name="The Broad Institute Genomics Platform"/>
            <person name="Russ C."/>
            <person name="Tyler B."/>
            <person name="van West P."/>
            <person name="Dieguez-Uribeondo J."/>
            <person name="Young S.K."/>
            <person name="Zeng Q."/>
            <person name="Gargeya S."/>
            <person name="Fitzgerald M."/>
            <person name="Abouelleil A."/>
            <person name="Alvarado L."/>
            <person name="Chapman S.B."/>
            <person name="Gainer-Dewar J."/>
            <person name="Goldberg J."/>
            <person name="Griggs A."/>
            <person name="Gujja S."/>
            <person name="Hansen M."/>
            <person name="Howarth C."/>
            <person name="Imamovic A."/>
            <person name="Ireland A."/>
            <person name="Larimer J."/>
            <person name="McCowan C."/>
            <person name="Murphy C."/>
            <person name="Pearson M."/>
            <person name="Poon T.W."/>
            <person name="Priest M."/>
            <person name="Roberts A."/>
            <person name="Saif S."/>
            <person name="Shea T."/>
            <person name="Sykes S."/>
            <person name="Wortman J."/>
            <person name="Nusbaum C."/>
            <person name="Birren B."/>
        </authorList>
    </citation>
    <scope>NUCLEOTIDE SEQUENCE [LARGE SCALE GENOMIC DNA]</scope>
    <source>
        <strain evidence="3">NJM9701</strain>
    </source>
</reference>
<dbReference type="AlphaFoldDB" id="A0A024TTD9"/>
<evidence type="ECO:0008006" key="4">
    <source>
        <dbReference type="Google" id="ProtNLM"/>
    </source>
</evidence>
<dbReference type="GeneID" id="20086706"/>
<protein>
    <recommendedName>
        <fullName evidence="4">RGS domain-containing protein</fullName>
    </recommendedName>
</protein>
<feature type="transmembrane region" description="Helical" evidence="2">
    <location>
        <begin position="12"/>
        <end position="32"/>
    </location>
</feature>
<dbReference type="VEuPathDB" id="FungiDB:H310_09656"/>
<keyword evidence="2" id="KW-0472">Membrane</keyword>
<evidence type="ECO:0000256" key="1">
    <source>
        <dbReference type="SAM" id="MobiDB-lite"/>
    </source>
</evidence>
<feature type="transmembrane region" description="Helical" evidence="2">
    <location>
        <begin position="130"/>
        <end position="154"/>
    </location>
</feature>
<proteinExistence type="predicted"/>
<evidence type="ECO:0000256" key="2">
    <source>
        <dbReference type="SAM" id="Phobius"/>
    </source>
</evidence>
<feature type="transmembrane region" description="Helical" evidence="2">
    <location>
        <begin position="174"/>
        <end position="193"/>
    </location>
</feature>
<sequence>MSYDIDSAMASCALIVCWASGAYMPVALAFYVKHRNHPSIKYRQPMLMAVVGLLCTIQCWGMACIGLFGRPWSCVAAVVPSLVLFRVTGLVYFLAQGSVVAMFSITELLALPQHRSPTALKRMQAYRWLLFRPVQAGFVMVGGILALGVGIGILPSTLWHATFGDCVGDRPVQALYISTAAEIAAMSAVSLYLSRHISMVVDNFGLRQTYERAALAMFVVAVVGAATMASAAMGTKTAEVFRTAIHAIAAHVVVGFHIVLPVRRRHGTLSVGTCRDAAIARVHCWPVGNSKWVTRTLAIRPMSSTASHWQKATLLSVGNDGAAPPPTTLPPPQQTLPKGTTYTKLSRVCPATLSHSPSYETLRRLPPAKDIHALLVDLQLFLGTPDGFDAVLAYAHKESHTQELLAWAMVEKFKRRLVTAQTVYDHCLAPQSLLWCKAAAEVAPAVARILHTPPPLHLHRVRDTSPHSPSMRRALDEFSTKLVKVIYFKVLPGFQQHSAAWHEFLTTLKTMDLLESVDKMTQQTTSNTLSKVSKAEPLPILRKNSAGGLHDQSEWSQYANTTSIAAPNHPSGTHCKSEVSQTITR</sequence>
<organism evidence="3">
    <name type="scientific">Aphanomyces invadans</name>
    <dbReference type="NCBI Taxonomy" id="157072"/>
    <lineage>
        <taxon>Eukaryota</taxon>
        <taxon>Sar</taxon>
        <taxon>Stramenopiles</taxon>
        <taxon>Oomycota</taxon>
        <taxon>Saprolegniomycetes</taxon>
        <taxon>Saprolegniales</taxon>
        <taxon>Verrucalvaceae</taxon>
        <taxon>Aphanomyces</taxon>
    </lineage>
</organism>
<dbReference type="RefSeq" id="XP_008874017.1">
    <property type="nucleotide sequence ID" value="XM_008875795.1"/>
</dbReference>
<dbReference type="OrthoDB" id="78756at2759"/>
<evidence type="ECO:0000313" key="3">
    <source>
        <dbReference type="EMBL" id="ETV97308.1"/>
    </source>
</evidence>
<keyword evidence="2" id="KW-0812">Transmembrane</keyword>
<feature type="transmembrane region" description="Helical" evidence="2">
    <location>
        <begin position="89"/>
        <end position="110"/>
    </location>
</feature>
<feature type="region of interest" description="Disordered" evidence="1">
    <location>
        <begin position="563"/>
        <end position="585"/>
    </location>
</feature>
<name>A0A024TTD9_9STRA</name>
<feature type="transmembrane region" description="Helical" evidence="2">
    <location>
        <begin position="44"/>
        <end position="69"/>
    </location>
</feature>
<accession>A0A024TTD9</accession>
<gene>
    <name evidence="3" type="ORF">H310_09656</name>
</gene>